<accession>A0A183NEZ3</accession>
<proteinExistence type="predicted"/>
<sequence>MDEQEETWYMDDYEEELLEEIDEEEGDNDLSGNYLDNLETIEGDDDYEDVLFENALSIKSISSEILSCTTPVLKQAYWLLILIFVSCLLWRIVQFVLNKCFPSNGLLVLYYASYDLWWIVIGLIITLTLLFTLNINSDISNSYGKYANWELFVTIGICSSVQLYW</sequence>
<evidence type="ECO:0000313" key="1">
    <source>
        <dbReference type="EMBL" id="VDO72201.1"/>
    </source>
</evidence>
<gene>
    <name evidence="1" type="ORF">SMTD_LOCUS679</name>
</gene>
<organism evidence="1 2">
    <name type="scientific">Schistosoma mattheei</name>
    <dbReference type="NCBI Taxonomy" id="31246"/>
    <lineage>
        <taxon>Eukaryota</taxon>
        <taxon>Metazoa</taxon>
        <taxon>Spiralia</taxon>
        <taxon>Lophotrochozoa</taxon>
        <taxon>Platyhelminthes</taxon>
        <taxon>Trematoda</taxon>
        <taxon>Digenea</taxon>
        <taxon>Strigeidida</taxon>
        <taxon>Schistosomatoidea</taxon>
        <taxon>Schistosomatidae</taxon>
        <taxon>Schistosoma</taxon>
    </lineage>
</organism>
<evidence type="ECO:0000313" key="2">
    <source>
        <dbReference type="Proteomes" id="UP000269396"/>
    </source>
</evidence>
<dbReference type="STRING" id="31246.A0A183NEZ3"/>
<reference evidence="1 2" key="1">
    <citation type="submission" date="2018-11" db="EMBL/GenBank/DDBJ databases">
        <authorList>
            <consortium name="Pathogen Informatics"/>
        </authorList>
    </citation>
    <scope>NUCLEOTIDE SEQUENCE [LARGE SCALE GENOMIC DNA]</scope>
    <source>
        <strain>Denwood</strain>
        <strain evidence="2">Zambia</strain>
    </source>
</reference>
<dbReference type="AlphaFoldDB" id="A0A183NEZ3"/>
<keyword evidence="2" id="KW-1185">Reference proteome</keyword>
<dbReference type="Proteomes" id="UP000269396">
    <property type="component" value="Unassembled WGS sequence"/>
</dbReference>
<protein>
    <submittedName>
        <fullName evidence="1">Uncharacterized protein</fullName>
    </submittedName>
</protein>
<name>A0A183NEZ3_9TREM</name>
<dbReference type="EMBL" id="UZAL01000643">
    <property type="protein sequence ID" value="VDO72201.1"/>
    <property type="molecule type" value="Genomic_DNA"/>
</dbReference>